<feature type="transmembrane region" description="Helical" evidence="1">
    <location>
        <begin position="38"/>
        <end position="60"/>
    </location>
</feature>
<dbReference type="InterPro" id="IPR025105">
    <property type="entry name" value="DUF4010"/>
</dbReference>
<dbReference type="EMBL" id="WBWX01000004">
    <property type="protein sequence ID" value="KAB2797286.1"/>
    <property type="molecule type" value="Genomic_DNA"/>
</dbReference>
<evidence type="ECO:0000256" key="1">
    <source>
        <dbReference type="SAM" id="Phobius"/>
    </source>
</evidence>
<evidence type="ECO:0000259" key="3">
    <source>
        <dbReference type="Pfam" id="PF13194"/>
    </source>
</evidence>
<gene>
    <name evidence="4" type="ORF">F9L06_13180</name>
</gene>
<keyword evidence="1" id="KW-0812">Transmembrane</keyword>
<feature type="transmembrane region" description="Helical" evidence="1">
    <location>
        <begin position="369"/>
        <end position="391"/>
    </location>
</feature>
<feature type="transmembrane region" description="Helical" evidence="1">
    <location>
        <begin position="66"/>
        <end position="85"/>
    </location>
</feature>
<dbReference type="AlphaFoldDB" id="A0A6I0DRI7"/>
<dbReference type="RefSeq" id="WP_151576644.1">
    <property type="nucleotide sequence ID" value="NZ_WBWX01000004.1"/>
</dbReference>
<keyword evidence="1" id="KW-0472">Membrane</keyword>
<feature type="transmembrane region" description="Helical" evidence="1">
    <location>
        <begin position="6"/>
        <end position="26"/>
    </location>
</feature>
<dbReference type="PANTHER" id="PTHR39084:SF1">
    <property type="entry name" value="DUF4010 DOMAIN-CONTAINING PROTEIN"/>
    <property type="match status" value="1"/>
</dbReference>
<feature type="transmembrane region" description="Helical" evidence="1">
    <location>
        <begin position="184"/>
        <end position="202"/>
    </location>
</feature>
<accession>A0A6I0DRI7</accession>
<evidence type="ECO:0000313" key="4">
    <source>
        <dbReference type="EMBL" id="KAB2797286.1"/>
    </source>
</evidence>
<feature type="transmembrane region" description="Helical" evidence="1">
    <location>
        <begin position="122"/>
        <end position="139"/>
    </location>
</feature>
<dbReference type="InterPro" id="IPR049177">
    <property type="entry name" value="MgtC_SapB_SrpB_YhiD_N"/>
</dbReference>
<evidence type="ECO:0000313" key="5">
    <source>
        <dbReference type="Proteomes" id="UP000441102"/>
    </source>
</evidence>
<dbReference type="Pfam" id="PF02308">
    <property type="entry name" value="MgtC"/>
    <property type="match status" value="1"/>
</dbReference>
<feature type="domain" description="DUF4010" evidence="3">
    <location>
        <begin position="189"/>
        <end position="393"/>
    </location>
</feature>
<evidence type="ECO:0000259" key="2">
    <source>
        <dbReference type="Pfam" id="PF02308"/>
    </source>
</evidence>
<feature type="transmembrane region" description="Helical" evidence="1">
    <location>
        <begin position="151"/>
        <end position="169"/>
    </location>
</feature>
<comment type="caution">
    <text evidence="4">The sequence shown here is derived from an EMBL/GenBank/DDBJ whole genome shotgun (WGS) entry which is preliminary data.</text>
</comment>
<feature type="transmembrane region" description="Helical" evidence="1">
    <location>
        <begin position="273"/>
        <end position="292"/>
    </location>
</feature>
<feature type="transmembrane region" description="Helical" evidence="1">
    <location>
        <begin position="243"/>
        <end position="267"/>
    </location>
</feature>
<feature type="transmembrane region" description="Helical" evidence="1">
    <location>
        <begin position="97"/>
        <end position="116"/>
    </location>
</feature>
<dbReference type="Proteomes" id="UP000441102">
    <property type="component" value="Unassembled WGS sequence"/>
</dbReference>
<dbReference type="Pfam" id="PF13194">
    <property type="entry name" value="DUF4010"/>
    <property type="match status" value="1"/>
</dbReference>
<feature type="transmembrane region" description="Helical" evidence="1">
    <location>
        <begin position="313"/>
        <end position="334"/>
    </location>
</feature>
<feature type="domain" description="MgtC/SapB/SrpB/YhiD N-terminal" evidence="2">
    <location>
        <begin position="10"/>
        <end position="141"/>
    </location>
</feature>
<name>A0A6I0DRI7_BRUAN</name>
<dbReference type="PANTHER" id="PTHR39084">
    <property type="entry name" value="MEMBRANE PROTEIN-RELATED"/>
    <property type="match status" value="1"/>
</dbReference>
<protein>
    <submittedName>
        <fullName evidence="4">MgtC/SapB family protein</fullName>
    </submittedName>
</protein>
<reference evidence="4 5" key="1">
    <citation type="submission" date="2019-09" db="EMBL/GenBank/DDBJ databases">
        <title>Taxonomic organization of the family Brucellaceae based on a phylogenomic approach.</title>
        <authorList>
            <person name="Leclercq S."/>
            <person name="Cloeckaert A."/>
            <person name="Zygmunt M.S."/>
        </authorList>
    </citation>
    <scope>NUCLEOTIDE SEQUENCE [LARGE SCALE GENOMIC DNA]</scope>
    <source>
        <strain evidence="4 5">CCUG 34461</strain>
    </source>
</reference>
<keyword evidence="1" id="KW-1133">Transmembrane helix</keyword>
<proteinExistence type="predicted"/>
<sequence length="420" mass="44583">MDTVVLFERLGLAIAIGAIVGVERHWRERDEKPGQRTAGLRTFTLCGMLGGLSGAIELYLNSPGRHTGLVIAGFFGIFSAVLALFEMREAISLRRYSVTSTIVGMTTFALGVLAVIGSQPFAVAGGVTLVALLASRHALHTFMRILTWEELRSGIIFLAMIFVILPIIPGQRLKYFGGLSLSDIWTLVVLLTGISFTGYLALRIFGEKLGQILAGGLGGVISSTAVTLTNSRRSKQSSSCHDLVAGALAANSISLMKTLILTGFLSLPSAIRLAPVVVTAALILAIGSLFSARSTHNEPKFPTARSPFQLNEIFRLALLITAVTLAARVASVWLGHTGLISVAALSGLADTDAVIVSLAALPRQLEPDLAALVVGVAVLTNTVAKCGFSVVLGSRRFSQYFSLYSLTALFVGIFIYFILS</sequence>
<feature type="transmembrane region" description="Helical" evidence="1">
    <location>
        <begin position="397"/>
        <end position="419"/>
    </location>
</feature>
<organism evidence="4 5">
    <name type="scientific">Brucella anthropi</name>
    <name type="common">Ochrobactrum anthropi</name>
    <dbReference type="NCBI Taxonomy" id="529"/>
    <lineage>
        <taxon>Bacteria</taxon>
        <taxon>Pseudomonadati</taxon>
        <taxon>Pseudomonadota</taxon>
        <taxon>Alphaproteobacteria</taxon>
        <taxon>Hyphomicrobiales</taxon>
        <taxon>Brucellaceae</taxon>
        <taxon>Brucella/Ochrobactrum group</taxon>
        <taxon>Brucella</taxon>
    </lineage>
</organism>